<sequence length="708" mass="73956">MLSLTARQGWRAIRGFQLAAQPLLHKIHSFDHTGISTIVPRTVKASASHAGAIHGSKGATYAMGIRRSCASVPSEQATAAADSQAEERPHDSNSSTPKPKPSGLPAHRAPKKWRRSRSGGGGSTRSGRNGLDGAGSKKIRDASSTGANGHDGKGTSSRSKHADDSSKGTSGRSTASNGSSGASGTVRKGASRRGGRARDTRTSGSGKTISGDGKVVNKLTHDHVWQDLLRRIQSGEKALDSDKLKALLPAAAAARQLEVVRSALTQLTDAGLATSSDRGHLVRVHVARRDTTNAELALGEMVDGGHKPELEVFQAVLGSKIIAKHDDGGAAILERMSSCGTLPDLRAYNMALRLCRGGAAAVQQADGVLARMALGGVAPDEVTFRWVMKACALAGDARRAVGAFRDMTARLPAFADATLWMSHMKRVARLEEPRDVLAEAARMAERGVTIQSAKLDTLVLTAHARLGDRAAVERALTQASAPVTTKTLAELAKGYAGAGDLDAAERTLEALCESSADGATAAQLAATLVYFVLACSRAGDLPRILRWLPRVAPLGRRRLPVMVLIAVSTAHEIGDAAAADALWRDAGGAAEFGLYKALAPPEEGGGRGWTVLVDEVVQQPTHELSCALDVSSSRIGVAHAALRAEARQLRAQPPPAVRYIFGGAETPEHHANAAAVSAVMEEAGVTVSAVPETPGLFRASVPEQAQAQ</sequence>
<evidence type="ECO:0008006" key="5">
    <source>
        <dbReference type="Google" id="ProtNLM"/>
    </source>
</evidence>
<organism evidence="3 4">
    <name type="scientific">Tribonema minus</name>
    <dbReference type="NCBI Taxonomy" id="303371"/>
    <lineage>
        <taxon>Eukaryota</taxon>
        <taxon>Sar</taxon>
        <taxon>Stramenopiles</taxon>
        <taxon>Ochrophyta</taxon>
        <taxon>PX clade</taxon>
        <taxon>Xanthophyceae</taxon>
        <taxon>Tribonematales</taxon>
        <taxon>Tribonemataceae</taxon>
        <taxon>Tribonema</taxon>
    </lineage>
</organism>
<dbReference type="EMBL" id="JAFCMP010000047">
    <property type="protein sequence ID" value="KAG5189594.1"/>
    <property type="molecule type" value="Genomic_DNA"/>
</dbReference>
<reference evidence="3" key="1">
    <citation type="submission" date="2021-02" db="EMBL/GenBank/DDBJ databases">
        <title>First Annotated Genome of the Yellow-green Alga Tribonema minus.</title>
        <authorList>
            <person name="Mahan K.M."/>
        </authorList>
    </citation>
    <scope>NUCLEOTIDE SEQUENCE</scope>
    <source>
        <strain evidence="3">UTEX B ZZ1240</strain>
    </source>
</reference>
<evidence type="ECO:0000256" key="2">
    <source>
        <dbReference type="SAM" id="MobiDB-lite"/>
    </source>
</evidence>
<dbReference type="InterPro" id="IPR011990">
    <property type="entry name" value="TPR-like_helical_dom_sf"/>
</dbReference>
<protein>
    <recommendedName>
        <fullName evidence="5">Pentatricopeptide repeat-containing protein</fullName>
    </recommendedName>
</protein>
<dbReference type="PANTHER" id="PTHR47447:SF17">
    <property type="entry name" value="OS12G0638900 PROTEIN"/>
    <property type="match status" value="1"/>
</dbReference>
<evidence type="ECO:0000313" key="4">
    <source>
        <dbReference type="Proteomes" id="UP000664859"/>
    </source>
</evidence>
<feature type="region of interest" description="Disordered" evidence="2">
    <location>
        <begin position="73"/>
        <end position="214"/>
    </location>
</feature>
<dbReference type="AlphaFoldDB" id="A0A836CLA8"/>
<keyword evidence="4" id="KW-1185">Reference proteome</keyword>
<dbReference type="PANTHER" id="PTHR47447">
    <property type="entry name" value="OS03G0856100 PROTEIN"/>
    <property type="match status" value="1"/>
</dbReference>
<accession>A0A836CLA8</accession>
<evidence type="ECO:0000256" key="1">
    <source>
        <dbReference type="ARBA" id="ARBA00022737"/>
    </source>
</evidence>
<feature type="compositionally biased region" description="Basic residues" evidence="2">
    <location>
        <begin position="108"/>
        <end position="117"/>
    </location>
</feature>
<dbReference type="OrthoDB" id="185373at2759"/>
<feature type="compositionally biased region" description="Low complexity" evidence="2">
    <location>
        <begin position="168"/>
        <end position="185"/>
    </location>
</feature>
<name>A0A836CLA8_9STRA</name>
<gene>
    <name evidence="3" type="ORF">JKP88DRAFT_267208</name>
</gene>
<proteinExistence type="predicted"/>
<comment type="caution">
    <text evidence="3">The sequence shown here is derived from an EMBL/GenBank/DDBJ whole genome shotgun (WGS) entry which is preliminary data.</text>
</comment>
<dbReference type="Proteomes" id="UP000664859">
    <property type="component" value="Unassembled WGS sequence"/>
</dbReference>
<evidence type="ECO:0000313" key="3">
    <source>
        <dbReference type="EMBL" id="KAG5189594.1"/>
    </source>
</evidence>
<keyword evidence="1" id="KW-0677">Repeat</keyword>
<dbReference type="Gene3D" id="1.25.40.10">
    <property type="entry name" value="Tetratricopeptide repeat domain"/>
    <property type="match status" value="1"/>
</dbReference>